<reference evidence="4" key="1">
    <citation type="submission" date="2025-08" db="UniProtKB">
        <authorList>
            <consortium name="Ensembl"/>
        </authorList>
    </citation>
    <scope>IDENTIFICATION</scope>
</reference>
<evidence type="ECO:0000313" key="5">
    <source>
        <dbReference type="Proteomes" id="UP000261540"/>
    </source>
</evidence>
<dbReference type="GO" id="GO:0042981">
    <property type="term" value="P:regulation of apoptotic process"/>
    <property type="evidence" value="ECO:0007669"/>
    <property type="project" value="InterPro"/>
</dbReference>
<sequence>MGILKFACATGVVAAAAGAAYLYRRFRRTPEQEEVNMATSLQDETLVVANDYMDFCIGIKRTPPSEFAKAMRYMAKKVENKHRSSLHQLVETFCRYGGFNTWTKLKNFMLDVFGGESTSWGEILILFAFAGILAVQLSTTDEDVACSRRLAEMISDVLEEKQEWMIQNGGWMGFMDYVHTVKPGYSESPLKKALPAAATVAIASLLVHRLSTKKNPTRLAPIFIFNPQETARNISLLDGTFYQKHALSVL</sequence>
<dbReference type="PANTHER" id="PTHR11256">
    <property type="entry name" value="BCL-2 RELATED"/>
    <property type="match status" value="1"/>
</dbReference>
<reference evidence="4" key="2">
    <citation type="submission" date="2025-09" db="UniProtKB">
        <authorList>
            <consortium name="Ensembl"/>
        </authorList>
    </citation>
    <scope>IDENTIFICATION</scope>
</reference>
<dbReference type="GO" id="GO:0008630">
    <property type="term" value="P:intrinsic apoptotic signaling pathway in response to DNA damage"/>
    <property type="evidence" value="ECO:0007669"/>
    <property type="project" value="TreeGrafter"/>
</dbReference>
<dbReference type="GO" id="GO:0005741">
    <property type="term" value="C:mitochondrial outer membrane"/>
    <property type="evidence" value="ECO:0007669"/>
    <property type="project" value="TreeGrafter"/>
</dbReference>
<dbReference type="PANTHER" id="PTHR11256:SF61">
    <property type="entry name" value="BCL2-LIKE 10"/>
    <property type="match status" value="1"/>
</dbReference>
<dbReference type="Pfam" id="PF00452">
    <property type="entry name" value="Bcl-2"/>
    <property type="match status" value="1"/>
</dbReference>
<name>A0A3B3TEX4_9TELE</name>
<evidence type="ECO:0000256" key="2">
    <source>
        <dbReference type="ARBA" id="ARBA00022703"/>
    </source>
</evidence>
<dbReference type="SMART" id="SM00337">
    <property type="entry name" value="BCL"/>
    <property type="match status" value="1"/>
</dbReference>
<dbReference type="SUPFAM" id="SSF56854">
    <property type="entry name" value="Bcl-2 inhibitors of programmed cell death"/>
    <property type="match status" value="1"/>
</dbReference>
<dbReference type="InterPro" id="IPR036834">
    <property type="entry name" value="Bcl-2-like_sf"/>
</dbReference>
<keyword evidence="2" id="KW-0053">Apoptosis</keyword>
<evidence type="ECO:0000259" key="3">
    <source>
        <dbReference type="SMART" id="SM00337"/>
    </source>
</evidence>
<dbReference type="GeneTree" id="ENSGT00940000173945"/>
<dbReference type="Ensembl" id="ENSPKIT00000022253.1">
    <property type="protein sequence ID" value="ENSPKIP00000041220.1"/>
    <property type="gene ID" value="ENSPKIG00000017854.1"/>
</dbReference>
<dbReference type="InterPro" id="IPR026298">
    <property type="entry name" value="Bcl-2_fam"/>
</dbReference>
<evidence type="ECO:0000313" key="4">
    <source>
        <dbReference type="Ensembl" id="ENSPKIP00000041220.1"/>
    </source>
</evidence>
<dbReference type="InterPro" id="IPR002475">
    <property type="entry name" value="Bcl2-like"/>
</dbReference>
<dbReference type="InterPro" id="IPR046371">
    <property type="entry name" value="Bcl-2_BH1-3"/>
</dbReference>
<protein>
    <recommendedName>
        <fullName evidence="3">Bcl-2 Bcl-2 homology region 1-3 domain-containing protein</fullName>
    </recommendedName>
</protein>
<dbReference type="GO" id="GO:0001836">
    <property type="term" value="P:release of cytochrome c from mitochondria"/>
    <property type="evidence" value="ECO:0007669"/>
    <property type="project" value="TreeGrafter"/>
</dbReference>
<dbReference type="CDD" id="cd06845">
    <property type="entry name" value="Bcl-2_like"/>
    <property type="match status" value="1"/>
</dbReference>
<dbReference type="Proteomes" id="UP000261540">
    <property type="component" value="Unplaced"/>
</dbReference>
<accession>A0A3B3TEX4</accession>
<dbReference type="Gene3D" id="1.10.437.10">
    <property type="entry name" value="Blc2-like"/>
    <property type="match status" value="1"/>
</dbReference>
<dbReference type="STRING" id="1676925.ENSPKIP00000041220"/>
<organism evidence="4 5">
    <name type="scientific">Paramormyrops kingsleyae</name>
    <dbReference type="NCBI Taxonomy" id="1676925"/>
    <lineage>
        <taxon>Eukaryota</taxon>
        <taxon>Metazoa</taxon>
        <taxon>Chordata</taxon>
        <taxon>Craniata</taxon>
        <taxon>Vertebrata</taxon>
        <taxon>Euteleostomi</taxon>
        <taxon>Actinopterygii</taxon>
        <taxon>Neopterygii</taxon>
        <taxon>Teleostei</taxon>
        <taxon>Osteoglossocephala</taxon>
        <taxon>Osteoglossomorpha</taxon>
        <taxon>Osteoglossiformes</taxon>
        <taxon>Mormyridae</taxon>
        <taxon>Paramormyrops</taxon>
    </lineage>
</organism>
<dbReference type="PROSITE" id="PS50062">
    <property type="entry name" value="BCL2_FAMILY"/>
    <property type="match status" value="1"/>
</dbReference>
<comment type="similarity">
    <text evidence="1">Belongs to the Bcl-2 family.</text>
</comment>
<feature type="domain" description="Bcl-2 Bcl-2 homology region 1-3" evidence="3">
    <location>
        <begin position="71"/>
        <end position="171"/>
    </location>
</feature>
<dbReference type="GO" id="GO:0097192">
    <property type="term" value="P:extrinsic apoptotic signaling pathway in absence of ligand"/>
    <property type="evidence" value="ECO:0007669"/>
    <property type="project" value="TreeGrafter"/>
</dbReference>
<dbReference type="GO" id="GO:0051400">
    <property type="term" value="F:BH domain binding"/>
    <property type="evidence" value="ECO:0007669"/>
    <property type="project" value="TreeGrafter"/>
</dbReference>
<proteinExistence type="inferred from homology"/>
<evidence type="ECO:0000256" key="1">
    <source>
        <dbReference type="ARBA" id="ARBA00009458"/>
    </source>
</evidence>
<dbReference type="AlphaFoldDB" id="A0A3B3TEX4"/>
<keyword evidence="5" id="KW-1185">Reference proteome</keyword>